<feature type="domain" description="LysM" evidence="5">
    <location>
        <begin position="322"/>
        <end position="365"/>
    </location>
</feature>
<dbReference type="EMBL" id="JGZL01000003">
    <property type="protein sequence ID" value="KFI90609.1"/>
    <property type="molecule type" value="Genomic_DNA"/>
</dbReference>
<dbReference type="RefSeq" id="WP_033499054.1">
    <property type="nucleotide sequence ID" value="NZ_JGZL01000003.1"/>
</dbReference>
<evidence type="ECO:0000256" key="4">
    <source>
        <dbReference type="SAM" id="SignalP"/>
    </source>
</evidence>
<dbReference type="eggNOG" id="COG1388">
    <property type="taxonomic scope" value="Bacteria"/>
</dbReference>
<dbReference type="InterPro" id="IPR013168">
    <property type="entry name" value="Cpl_7_lyso_C"/>
</dbReference>
<feature type="signal peptide" evidence="4">
    <location>
        <begin position="1"/>
        <end position="33"/>
    </location>
</feature>
<dbReference type="InterPro" id="IPR018077">
    <property type="entry name" value="Glyco_hydro_fam25_subgr"/>
</dbReference>
<dbReference type="Gene3D" id="3.10.350.10">
    <property type="entry name" value="LysM domain"/>
    <property type="match status" value="2"/>
</dbReference>
<dbReference type="PROSITE" id="PS51782">
    <property type="entry name" value="LYSM"/>
    <property type="match status" value="1"/>
</dbReference>
<keyword evidence="3" id="KW-0326">Glycosidase</keyword>
<dbReference type="PANTHER" id="PTHR34135">
    <property type="entry name" value="LYSOZYME"/>
    <property type="match status" value="1"/>
</dbReference>
<dbReference type="SMART" id="SM00257">
    <property type="entry name" value="LysM"/>
    <property type="match status" value="2"/>
</dbReference>
<dbReference type="InterPro" id="IPR036779">
    <property type="entry name" value="LysM_dom_sf"/>
</dbReference>
<dbReference type="InterPro" id="IPR017853">
    <property type="entry name" value="GH"/>
</dbReference>
<organism evidence="6 7">
    <name type="scientific">Bifidobacterium ruminantium</name>
    <dbReference type="NCBI Taxonomy" id="78346"/>
    <lineage>
        <taxon>Bacteria</taxon>
        <taxon>Bacillati</taxon>
        <taxon>Actinomycetota</taxon>
        <taxon>Actinomycetes</taxon>
        <taxon>Bifidobacteriales</taxon>
        <taxon>Bifidobacteriaceae</taxon>
        <taxon>Bifidobacterium</taxon>
    </lineage>
</organism>
<evidence type="ECO:0000256" key="1">
    <source>
        <dbReference type="ARBA" id="ARBA00010646"/>
    </source>
</evidence>
<evidence type="ECO:0000256" key="2">
    <source>
        <dbReference type="ARBA" id="ARBA00022801"/>
    </source>
</evidence>
<keyword evidence="7" id="KW-1185">Reference proteome</keyword>
<comment type="caution">
    <text evidence="6">The sequence shown here is derived from an EMBL/GenBank/DDBJ whole genome shotgun (WGS) entry which is preliminary data.</text>
</comment>
<evidence type="ECO:0000313" key="7">
    <source>
        <dbReference type="Proteomes" id="UP000029078"/>
    </source>
</evidence>
<dbReference type="GO" id="GO:0016998">
    <property type="term" value="P:cell wall macromolecule catabolic process"/>
    <property type="evidence" value="ECO:0007669"/>
    <property type="project" value="InterPro"/>
</dbReference>
<proteinExistence type="inferred from homology"/>
<dbReference type="SMART" id="SM00641">
    <property type="entry name" value="Glyco_25"/>
    <property type="match status" value="1"/>
</dbReference>
<name>A0A087D509_BIFRU</name>
<dbReference type="SUPFAM" id="SSF51445">
    <property type="entry name" value="(Trans)glycosidases"/>
    <property type="match status" value="1"/>
</dbReference>
<dbReference type="GO" id="GO:0009253">
    <property type="term" value="P:peptidoglycan catabolic process"/>
    <property type="evidence" value="ECO:0007669"/>
    <property type="project" value="InterPro"/>
</dbReference>
<dbReference type="GO" id="GO:0003796">
    <property type="term" value="F:lysozyme activity"/>
    <property type="evidence" value="ECO:0007669"/>
    <property type="project" value="InterPro"/>
</dbReference>
<evidence type="ECO:0000313" key="6">
    <source>
        <dbReference type="EMBL" id="KFI90609.1"/>
    </source>
</evidence>
<dbReference type="AlphaFoldDB" id="A0A087D509"/>
<dbReference type="Gene3D" id="3.20.20.80">
    <property type="entry name" value="Glycosidases"/>
    <property type="match status" value="1"/>
</dbReference>
<accession>A0A087D509</accession>
<dbReference type="PROSITE" id="PS51904">
    <property type="entry name" value="GLYCOSYL_HYDROL_F25_2"/>
    <property type="match status" value="1"/>
</dbReference>
<reference evidence="6 7" key="1">
    <citation type="submission" date="2014-03" db="EMBL/GenBank/DDBJ databases">
        <title>Genomics of Bifidobacteria.</title>
        <authorList>
            <person name="Ventura M."/>
            <person name="Milani C."/>
            <person name="Lugli G.A."/>
        </authorList>
    </citation>
    <scope>NUCLEOTIDE SEQUENCE [LARGE SCALE GENOMIC DNA]</scope>
    <source>
        <strain evidence="6 7">LMG 21811</strain>
    </source>
</reference>
<keyword evidence="4" id="KW-0732">Signal</keyword>
<dbReference type="PANTHER" id="PTHR34135:SF2">
    <property type="entry name" value="LYSOZYME"/>
    <property type="match status" value="1"/>
</dbReference>
<feature type="chain" id="PRO_5001819819" evidence="4">
    <location>
        <begin position="34"/>
        <end position="422"/>
    </location>
</feature>
<dbReference type="STRING" id="78346.BRUM_0377"/>
<dbReference type="SUPFAM" id="SSF54106">
    <property type="entry name" value="LysM domain"/>
    <property type="match status" value="1"/>
</dbReference>
<keyword evidence="2 6" id="KW-0378">Hydrolase</keyword>
<dbReference type="InterPro" id="IPR018392">
    <property type="entry name" value="LysM"/>
</dbReference>
<dbReference type="SMART" id="SM01095">
    <property type="entry name" value="Cpl-7"/>
    <property type="match status" value="1"/>
</dbReference>
<sequence>MRKHKPPWLKRFRLAVTGVVMAITMAVAPAAMADLNGVDISGYQSADIPSAISADFVIVKATQGLYWSNNNYATQLANADRTGKETGVYHFANGGNATAEADTFVNAVAGRVGRSILALDWEQCLAYGRYGCATANPNWGNSAWIQTWVTRVHDRTQVWPIVYVQRSAVWQVNTWVRQRCMLWVAQYANSQPTGYQPSPWNGGASGEGMTQYASTGYINGRGPLDLNRFYGDRTAWKKIACGERAGCSTGTVTTAPQVNKPAEQTPTDLNVLADKVIHGDYGNGQERINRLGGNYNAVMAIVNSKLGGGSSTQTTVTRTPSRTYVVRSGDTVSAIAERTGLKPASAWRVPSGNINRIYVGQTITYYGSVSATAAPSTTYYGSTHVVSAGESLWKIYGSGWYAAAQRNGLRPPYTIYPGQRLR</sequence>
<dbReference type="Proteomes" id="UP000029078">
    <property type="component" value="Unassembled WGS sequence"/>
</dbReference>
<evidence type="ECO:0000259" key="5">
    <source>
        <dbReference type="PROSITE" id="PS51782"/>
    </source>
</evidence>
<dbReference type="InterPro" id="IPR002053">
    <property type="entry name" value="Glyco_hydro_25"/>
</dbReference>
<dbReference type="Pfam" id="PF01183">
    <property type="entry name" value="Glyco_hydro_25"/>
    <property type="match status" value="1"/>
</dbReference>
<protein>
    <submittedName>
        <fullName evidence="6">Glycosyl hydrolase family 25</fullName>
    </submittedName>
</protein>
<dbReference type="eggNOG" id="COG3757">
    <property type="taxonomic scope" value="Bacteria"/>
</dbReference>
<dbReference type="GO" id="GO:0016052">
    <property type="term" value="P:carbohydrate catabolic process"/>
    <property type="evidence" value="ECO:0007669"/>
    <property type="project" value="TreeGrafter"/>
</dbReference>
<dbReference type="CDD" id="cd00118">
    <property type="entry name" value="LysM"/>
    <property type="match status" value="2"/>
</dbReference>
<dbReference type="Pfam" id="PF08230">
    <property type="entry name" value="CW_7"/>
    <property type="match status" value="1"/>
</dbReference>
<evidence type="ECO:0000256" key="3">
    <source>
        <dbReference type="ARBA" id="ARBA00023295"/>
    </source>
</evidence>
<gene>
    <name evidence="6" type="ORF">BRUM_0377</name>
</gene>
<comment type="similarity">
    <text evidence="1">Belongs to the glycosyl hydrolase 25 family.</text>
</comment>
<dbReference type="Pfam" id="PF01476">
    <property type="entry name" value="LysM"/>
    <property type="match status" value="2"/>
</dbReference>